<evidence type="ECO:0000313" key="2">
    <source>
        <dbReference type="Proteomes" id="UP001596083"/>
    </source>
</evidence>
<dbReference type="InterPro" id="IPR009409">
    <property type="entry name" value="DUF1059"/>
</dbReference>
<protein>
    <submittedName>
        <fullName evidence="1">DUF1059 domain-containing protein</fullName>
    </submittedName>
</protein>
<keyword evidence="2" id="KW-1185">Reference proteome</keyword>
<comment type="caution">
    <text evidence="1">The sequence shown here is derived from an EMBL/GenBank/DDBJ whole genome shotgun (WGS) entry which is preliminary data.</text>
</comment>
<dbReference type="Pfam" id="PF06348">
    <property type="entry name" value="DUF1059"/>
    <property type="match status" value="1"/>
</dbReference>
<organism evidence="1 2">
    <name type="scientific">Streptomyces gamaensis</name>
    <dbReference type="NCBI Taxonomy" id="1763542"/>
    <lineage>
        <taxon>Bacteria</taxon>
        <taxon>Bacillati</taxon>
        <taxon>Actinomycetota</taxon>
        <taxon>Actinomycetes</taxon>
        <taxon>Kitasatosporales</taxon>
        <taxon>Streptomycetaceae</taxon>
        <taxon>Streptomyces</taxon>
    </lineage>
</organism>
<evidence type="ECO:0000313" key="1">
    <source>
        <dbReference type="EMBL" id="MFC5725019.1"/>
    </source>
</evidence>
<dbReference type="RefSeq" id="WP_390321767.1">
    <property type="nucleotide sequence ID" value="NZ_JBHSPB010000044.1"/>
</dbReference>
<dbReference type="EMBL" id="JBHSPB010000044">
    <property type="protein sequence ID" value="MFC5725019.1"/>
    <property type="molecule type" value="Genomic_DNA"/>
</dbReference>
<gene>
    <name evidence="1" type="ORF">ACFP1Z_33245</name>
</gene>
<sequence>MTRKVIDCRKYPDETNCSLTLIGEEEEVLDAASHHAVTVHQHQDSPALREQIRAMLEDEKASA</sequence>
<reference evidence="2" key="1">
    <citation type="journal article" date="2019" name="Int. J. Syst. Evol. Microbiol.">
        <title>The Global Catalogue of Microorganisms (GCM) 10K type strain sequencing project: providing services to taxonomists for standard genome sequencing and annotation.</title>
        <authorList>
            <consortium name="The Broad Institute Genomics Platform"/>
            <consortium name="The Broad Institute Genome Sequencing Center for Infectious Disease"/>
            <person name="Wu L."/>
            <person name="Ma J."/>
        </authorList>
    </citation>
    <scope>NUCLEOTIDE SEQUENCE [LARGE SCALE GENOMIC DNA]</scope>
    <source>
        <strain evidence="2">CGMCC 4.7304</strain>
    </source>
</reference>
<name>A0ABW0ZD53_9ACTN</name>
<proteinExistence type="predicted"/>
<accession>A0ABW0ZD53</accession>
<dbReference type="Proteomes" id="UP001596083">
    <property type="component" value="Unassembled WGS sequence"/>
</dbReference>